<evidence type="ECO:0000313" key="3">
    <source>
        <dbReference type="Proteomes" id="UP001159405"/>
    </source>
</evidence>
<dbReference type="EMBL" id="CALNXK010000007">
    <property type="protein sequence ID" value="CAH3039448.1"/>
    <property type="molecule type" value="Genomic_DNA"/>
</dbReference>
<comment type="caution">
    <text evidence="2">The sequence shown here is derived from an EMBL/GenBank/DDBJ whole genome shotgun (WGS) entry which is preliminary data.</text>
</comment>
<accession>A0ABN8N1V5</accession>
<feature type="region of interest" description="Disordered" evidence="1">
    <location>
        <begin position="31"/>
        <end position="84"/>
    </location>
</feature>
<dbReference type="Proteomes" id="UP001159405">
    <property type="component" value="Unassembled WGS sequence"/>
</dbReference>
<gene>
    <name evidence="2" type="ORF">PLOB_00042699</name>
</gene>
<keyword evidence="3" id="KW-1185">Reference proteome</keyword>
<protein>
    <submittedName>
        <fullName evidence="2">Uncharacterized protein</fullName>
    </submittedName>
</protein>
<organism evidence="2 3">
    <name type="scientific">Porites lobata</name>
    <dbReference type="NCBI Taxonomy" id="104759"/>
    <lineage>
        <taxon>Eukaryota</taxon>
        <taxon>Metazoa</taxon>
        <taxon>Cnidaria</taxon>
        <taxon>Anthozoa</taxon>
        <taxon>Hexacorallia</taxon>
        <taxon>Scleractinia</taxon>
        <taxon>Fungiina</taxon>
        <taxon>Poritidae</taxon>
        <taxon>Porites</taxon>
    </lineage>
</organism>
<evidence type="ECO:0000256" key="1">
    <source>
        <dbReference type="SAM" id="MobiDB-lite"/>
    </source>
</evidence>
<feature type="compositionally biased region" description="Basic and acidic residues" evidence="1">
    <location>
        <begin position="58"/>
        <end position="84"/>
    </location>
</feature>
<feature type="compositionally biased region" description="Polar residues" evidence="1">
    <location>
        <begin position="157"/>
        <end position="169"/>
    </location>
</feature>
<feature type="region of interest" description="Disordered" evidence="1">
    <location>
        <begin position="149"/>
        <end position="169"/>
    </location>
</feature>
<reference evidence="2 3" key="1">
    <citation type="submission" date="2022-05" db="EMBL/GenBank/DDBJ databases">
        <authorList>
            <consortium name="Genoscope - CEA"/>
            <person name="William W."/>
        </authorList>
    </citation>
    <scope>NUCLEOTIDE SEQUENCE [LARGE SCALE GENOMIC DNA]</scope>
</reference>
<feature type="compositionally biased region" description="Basic residues" evidence="1">
    <location>
        <begin position="38"/>
        <end position="50"/>
    </location>
</feature>
<proteinExistence type="predicted"/>
<name>A0ABN8N1V5_9CNID</name>
<sequence>MSSFLPSINNVRKSSLIAAERIYSTKNYLESTATNGRLGKKRRGEKKSKKLTSSSTENPHKKAERTKEYSRELKTRNEKAKVAREESLVRLKNQKELREKGLREKKRLNELFSVYAAQHGPSYRDGAKVVKPKFPVLLKSTKSSAISREKIPCSPLPNLSSVNRLESQE</sequence>
<evidence type="ECO:0000313" key="2">
    <source>
        <dbReference type="EMBL" id="CAH3039448.1"/>
    </source>
</evidence>